<evidence type="ECO:0000256" key="2">
    <source>
        <dbReference type="ARBA" id="ARBA00012513"/>
    </source>
</evidence>
<reference evidence="10 11" key="1">
    <citation type="journal article" date="2019" name="PLoS ONE">
        <title>Genomic analyses reveal an absence of contemporary introgressive admixture between fin whales and blue whales, despite known hybrids.</title>
        <authorList>
            <person name="Westbury M.V."/>
            <person name="Petersen B."/>
            <person name="Lorenzen E.D."/>
        </authorList>
    </citation>
    <scope>NUCLEOTIDE SEQUENCE [LARGE SCALE GENOMIC DNA]</scope>
    <source>
        <strain evidence="10">FinWhale-01</strain>
    </source>
</reference>
<proteinExistence type="inferred from homology"/>
<sequence length="505" mass="57174">TLPVNRDIFRRVRLSGAKAQGKQGVRGRGTRAPKANPTRPRSPPREKRYMGVKLHMTEEKSILLTIIVVQLRVAFSLSQNSHQAFQANVEKFLSGRWWSLHKWEEWDAFEDTGRVAVKHITYLGFGSWFRLTKDIFLYGLLKLRMVIRHFIRVGELCVNSRTEMTLMNRYTCECSSLALDIGMYDHTSATKPKTSTEKGPTGSEGINIMSQIVVTQSRGSILAVWPIPHTTKVVIFGVELVEVGGKIMTNHTACGIIPLLLGEGEARESFPVTLDDTRIERDVLQTFHIQKAIGSGATAVVQAALCKPRQERVAIKRINLEKCQTSMDELLKRLTLSKPNTRNRWKLDLRFQIFFKGQEKEIQAMSQCSHPNVVTYYTSFVVKDELWLVMKLLSGGSMLDIIKYIINRGEHKNGVLEEAIIATILKEVLEGLDYLHRNGQIHRDLKAGNILLGEDGSVQIAGKADKDKTFFTCLQKLNNGDIYITRVAFIPQARGIMKKRLQLNN</sequence>
<dbReference type="GO" id="GO:0010820">
    <property type="term" value="P:positive regulation of T cell chemotaxis"/>
    <property type="evidence" value="ECO:0007669"/>
    <property type="project" value="TreeGrafter"/>
</dbReference>
<keyword evidence="5" id="KW-0418">Kinase</keyword>
<evidence type="ECO:0000256" key="6">
    <source>
        <dbReference type="ARBA" id="ARBA00022840"/>
    </source>
</evidence>
<evidence type="ECO:0000313" key="10">
    <source>
        <dbReference type="EMBL" id="KAB0392883.1"/>
    </source>
</evidence>
<dbReference type="SMART" id="SM00220">
    <property type="entry name" value="S_TKc"/>
    <property type="match status" value="1"/>
</dbReference>
<dbReference type="AlphaFoldDB" id="A0A643BXW5"/>
<evidence type="ECO:0000256" key="7">
    <source>
        <dbReference type="PROSITE-ProRule" id="PRU10141"/>
    </source>
</evidence>
<dbReference type="PANTHER" id="PTHR48012:SF14">
    <property type="entry name" value="STE20_SPS1-RELATED PROLINE-ALANINE-RICH PROTEIN KINASE"/>
    <property type="match status" value="1"/>
</dbReference>
<dbReference type="GO" id="GO:0005524">
    <property type="term" value="F:ATP binding"/>
    <property type="evidence" value="ECO:0007669"/>
    <property type="project" value="UniProtKB-UniRule"/>
</dbReference>
<comment type="similarity">
    <text evidence="1">Belongs to the protein kinase superfamily. STE Ser/Thr protein kinase family. STE20 subfamily.</text>
</comment>
<evidence type="ECO:0000256" key="1">
    <source>
        <dbReference type="ARBA" id="ARBA00008874"/>
    </source>
</evidence>
<evidence type="ECO:0000256" key="4">
    <source>
        <dbReference type="ARBA" id="ARBA00022741"/>
    </source>
</evidence>
<keyword evidence="11" id="KW-1185">Reference proteome</keyword>
<dbReference type="GO" id="GO:0004674">
    <property type="term" value="F:protein serine/threonine kinase activity"/>
    <property type="evidence" value="ECO:0007669"/>
    <property type="project" value="UniProtKB-KW"/>
</dbReference>
<evidence type="ECO:0000256" key="5">
    <source>
        <dbReference type="ARBA" id="ARBA00022777"/>
    </source>
</evidence>
<dbReference type="OrthoDB" id="8693905at2759"/>
<evidence type="ECO:0000259" key="9">
    <source>
        <dbReference type="PROSITE" id="PS50011"/>
    </source>
</evidence>
<evidence type="ECO:0000256" key="8">
    <source>
        <dbReference type="SAM" id="MobiDB-lite"/>
    </source>
</evidence>
<keyword evidence="4 7" id="KW-0547">Nucleotide-binding</keyword>
<dbReference type="EC" id="2.7.11.1" evidence="2"/>
<dbReference type="PROSITE" id="PS00107">
    <property type="entry name" value="PROTEIN_KINASE_ATP"/>
    <property type="match status" value="1"/>
</dbReference>
<accession>A0A643BXW5</accession>
<evidence type="ECO:0000313" key="11">
    <source>
        <dbReference type="Proteomes" id="UP000437017"/>
    </source>
</evidence>
<protein>
    <recommendedName>
        <fullName evidence="2">non-specific serine/threonine protein kinase</fullName>
        <ecNumber evidence="2">2.7.11.1</ecNumber>
    </recommendedName>
</protein>
<dbReference type="Proteomes" id="UP000437017">
    <property type="component" value="Unassembled WGS sequence"/>
</dbReference>
<comment type="caution">
    <text evidence="10">The sequence shown here is derived from an EMBL/GenBank/DDBJ whole genome shotgun (WGS) entry which is preliminary data.</text>
</comment>
<dbReference type="Gene3D" id="3.30.200.20">
    <property type="entry name" value="Phosphorylase Kinase, domain 1"/>
    <property type="match status" value="2"/>
</dbReference>
<evidence type="ECO:0000256" key="3">
    <source>
        <dbReference type="ARBA" id="ARBA00022527"/>
    </source>
</evidence>
<dbReference type="GO" id="GO:0035556">
    <property type="term" value="P:intracellular signal transduction"/>
    <property type="evidence" value="ECO:0007669"/>
    <property type="project" value="TreeGrafter"/>
</dbReference>
<feature type="non-terminal residue" evidence="10">
    <location>
        <position position="1"/>
    </location>
</feature>
<name>A0A643BXW5_BALPH</name>
<dbReference type="Pfam" id="PF00069">
    <property type="entry name" value="Pkinase"/>
    <property type="match status" value="1"/>
</dbReference>
<dbReference type="InterPro" id="IPR011009">
    <property type="entry name" value="Kinase-like_dom_sf"/>
</dbReference>
<dbReference type="GO" id="GO:0005829">
    <property type="term" value="C:cytosol"/>
    <property type="evidence" value="ECO:0007669"/>
    <property type="project" value="TreeGrafter"/>
</dbReference>
<dbReference type="PROSITE" id="PS50011">
    <property type="entry name" value="PROTEIN_KINASE_DOM"/>
    <property type="match status" value="1"/>
</dbReference>
<dbReference type="InterPro" id="IPR000719">
    <property type="entry name" value="Prot_kinase_dom"/>
</dbReference>
<dbReference type="PANTHER" id="PTHR48012">
    <property type="entry name" value="STERILE20-LIKE KINASE, ISOFORM B-RELATED"/>
    <property type="match status" value="1"/>
</dbReference>
<feature type="binding site" evidence="7">
    <location>
        <position position="316"/>
    </location>
    <ligand>
        <name>ATP</name>
        <dbReference type="ChEBI" id="CHEBI:30616"/>
    </ligand>
</feature>
<dbReference type="InterPro" id="IPR017441">
    <property type="entry name" value="Protein_kinase_ATP_BS"/>
</dbReference>
<dbReference type="EMBL" id="SGJD01003471">
    <property type="protein sequence ID" value="KAB0392883.1"/>
    <property type="molecule type" value="Genomic_DNA"/>
</dbReference>
<organism evidence="10 11">
    <name type="scientific">Balaenoptera physalus</name>
    <name type="common">Fin whale</name>
    <name type="synonym">Balaena physalus</name>
    <dbReference type="NCBI Taxonomy" id="9770"/>
    <lineage>
        <taxon>Eukaryota</taxon>
        <taxon>Metazoa</taxon>
        <taxon>Chordata</taxon>
        <taxon>Craniata</taxon>
        <taxon>Vertebrata</taxon>
        <taxon>Euteleostomi</taxon>
        <taxon>Mammalia</taxon>
        <taxon>Eutheria</taxon>
        <taxon>Laurasiatheria</taxon>
        <taxon>Artiodactyla</taxon>
        <taxon>Whippomorpha</taxon>
        <taxon>Cetacea</taxon>
        <taxon>Mysticeti</taxon>
        <taxon>Balaenopteridae</taxon>
        <taxon>Balaenoptera</taxon>
    </lineage>
</organism>
<gene>
    <name evidence="10" type="ORF">E2I00_019395</name>
</gene>
<keyword evidence="6 7" id="KW-0067">ATP-binding</keyword>
<keyword evidence="5" id="KW-0808">Transferase</keyword>
<dbReference type="SUPFAM" id="SSF56112">
    <property type="entry name" value="Protein kinase-like (PK-like)"/>
    <property type="match status" value="1"/>
</dbReference>
<dbReference type="InterPro" id="IPR050629">
    <property type="entry name" value="STE20/SPS1-PAK"/>
</dbReference>
<feature type="domain" description="Protein kinase" evidence="9">
    <location>
        <begin position="287"/>
        <end position="505"/>
    </location>
</feature>
<feature type="region of interest" description="Disordered" evidence="8">
    <location>
        <begin position="17"/>
        <end position="48"/>
    </location>
</feature>
<keyword evidence="3" id="KW-0723">Serine/threonine-protein kinase</keyword>
<dbReference type="Gene3D" id="1.10.510.10">
    <property type="entry name" value="Transferase(Phosphotransferase) domain 1"/>
    <property type="match status" value="1"/>
</dbReference>